<evidence type="ECO:0000256" key="6">
    <source>
        <dbReference type="ARBA" id="ARBA00023004"/>
    </source>
</evidence>
<comment type="subcellular location">
    <subcellularLocation>
        <location evidence="9">Cytoplasm</location>
    </subcellularLocation>
</comment>
<dbReference type="CDD" id="cd01335">
    <property type="entry name" value="Radical_SAM"/>
    <property type="match status" value="1"/>
</dbReference>
<dbReference type="SFLD" id="SFLDF00562">
    <property type="entry name" value="HemN-like__clustered_with_heat"/>
    <property type="match status" value="1"/>
</dbReference>
<dbReference type="eggNOG" id="COG0635">
    <property type="taxonomic scope" value="Bacteria"/>
</dbReference>
<dbReference type="InterPro" id="IPR013785">
    <property type="entry name" value="Aldolase_TIM"/>
</dbReference>
<feature type="domain" description="Radical SAM core" evidence="10">
    <location>
        <begin position="15"/>
        <end position="261"/>
    </location>
</feature>
<organism evidence="11 12">
    <name type="scientific">Heliobacterium modesticaldum (strain ATCC 51547 / Ice1)</name>
    <dbReference type="NCBI Taxonomy" id="498761"/>
    <lineage>
        <taxon>Bacteria</taxon>
        <taxon>Bacillati</taxon>
        <taxon>Bacillota</taxon>
        <taxon>Clostridia</taxon>
        <taxon>Eubacteriales</taxon>
        <taxon>Heliobacteriaceae</taxon>
        <taxon>Heliomicrobium</taxon>
    </lineage>
</organism>
<dbReference type="InterPro" id="IPR058240">
    <property type="entry name" value="rSAM_sf"/>
</dbReference>
<protein>
    <recommendedName>
        <fullName evidence="2 9">Heme chaperone HemW</fullName>
    </recommendedName>
</protein>
<dbReference type="SFLD" id="SFLDG01065">
    <property type="entry name" value="anaerobic_coproporphyrinogen-I"/>
    <property type="match status" value="1"/>
</dbReference>
<dbReference type="EMBL" id="CP000930">
    <property type="protein sequence ID" value="ABZ84983.1"/>
    <property type="molecule type" value="Genomic_DNA"/>
</dbReference>
<evidence type="ECO:0000256" key="4">
    <source>
        <dbReference type="ARBA" id="ARBA00022691"/>
    </source>
</evidence>
<dbReference type="GO" id="GO:0006779">
    <property type="term" value="P:porphyrin-containing compound biosynthetic process"/>
    <property type="evidence" value="ECO:0007669"/>
    <property type="project" value="InterPro"/>
</dbReference>
<dbReference type="KEGG" id="hmo:HM1_2433"/>
<evidence type="ECO:0000256" key="8">
    <source>
        <dbReference type="ARBA" id="ARBA00023186"/>
    </source>
</evidence>
<sequence length="408" mass="45698">MTNTRDCRQETSSMPSLKADWGVYIHVPFCRSKCAYCDFYSHPAGSEFRMAYANAVIGQMEREADQWRHRLPSGPATVFFGGGTPTLLPADAGVRILETLRRCYGWDDLGKRSGIPMEITIEANPGTVDERELAIWAEAGCNRLSLGVQAFQPRLLTFLGRCQRLNDVTEALAAARKAGIDNISLDLIYGIPGQTLEDWRLSLKLALSLSPAHLSLYNLKTEQGTRLAEWMMRGLAEPCVEDLEVEMYEEAQQTLQSAGFLQYELSNFAQPGWECRHNLNYWRRGDYLGFGSGAVSTAGLRRWSWPADSSAFVLSFEKGEEIQPVEEECLSPELAAREAIILGLRTRAGVNLSSVVDEYGLGSATLEKWHRLSAELFRQGWIHYDGTNISLASRSYLIANEIMARYLD</sequence>
<dbReference type="GO" id="GO:0005737">
    <property type="term" value="C:cytoplasm"/>
    <property type="evidence" value="ECO:0007669"/>
    <property type="project" value="UniProtKB-SubCell"/>
</dbReference>
<dbReference type="GO" id="GO:0051539">
    <property type="term" value="F:4 iron, 4 sulfur cluster binding"/>
    <property type="evidence" value="ECO:0007669"/>
    <property type="project" value="UniProtKB-UniRule"/>
</dbReference>
<dbReference type="AlphaFoldDB" id="B0TAD3"/>
<keyword evidence="5 9" id="KW-0479">Metal-binding</keyword>
<dbReference type="PANTHER" id="PTHR13932:SF5">
    <property type="entry name" value="RADICAL S-ADENOSYL METHIONINE DOMAIN-CONTAINING PROTEIN 1, MITOCHONDRIAL"/>
    <property type="match status" value="1"/>
</dbReference>
<keyword evidence="9" id="KW-0004">4Fe-4S</keyword>
<evidence type="ECO:0000256" key="1">
    <source>
        <dbReference type="ARBA" id="ARBA00006100"/>
    </source>
</evidence>
<keyword evidence="3 9" id="KW-0349">Heme</keyword>
<evidence type="ECO:0000313" key="11">
    <source>
        <dbReference type="EMBL" id="ABZ84983.1"/>
    </source>
</evidence>
<dbReference type="PANTHER" id="PTHR13932">
    <property type="entry name" value="COPROPORPHYRINIGEN III OXIDASE"/>
    <property type="match status" value="1"/>
</dbReference>
<keyword evidence="4 9" id="KW-0949">S-adenosyl-L-methionine</keyword>
<reference evidence="11 12" key="1">
    <citation type="journal article" date="2008" name="J. Bacteriol.">
        <title>The genome of Heliobacterium modesticaldum, a phototrophic representative of the Firmicutes containing the simplest photosynthetic apparatus.</title>
        <authorList>
            <person name="Sattley W.M."/>
            <person name="Madigan M.T."/>
            <person name="Swingley W.D."/>
            <person name="Cheung P.C."/>
            <person name="Clocksin K.M."/>
            <person name="Conrad A.L."/>
            <person name="Dejesa L.C."/>
            <person name="Honchak B.M."/>
            <person name="Jung D.O."/>
            <person name="Karbach L.E."/>
            <person name="Kurdoglu A."/>
            <person name="Lahiri S."/>
            <person name="Mastrian S.D."/>
            <person name="Page L.E."/>
            <person name="Taylor H.L."/>
            <person name="Wang Z.T."/>
            <person name="Raymond J."/>
            <person name="Chen M."/>
            <person name="Blankenship R.E."/>
            <person name="Touchman J.W."/>
        </authorList>
    </citation>
    <scope>NUCLEOTIDE SEQUENCE [LARGE SCALE GENOMIC DNA]</scope>
    <source>
        <strain evidence="12">ATCC 51547 / Ice1</strain>
    </source>
</reference>
<dbReference type="GO" id="GO:0046872">
    <property type="term" value="F:metal ion binding"/>
    <property type="evidence" value="ECO:0007669"/>
    <property type="project" value="UniProtKB-UniRule"/>
</dbReference>
<keyword evidence="8 9" id="KW-0143">Chaperone</keyword>
<dbReference type="PROSITE" id="PS51918">
    <property type="entry name" value="RADICAL_SAM"/>
    <property type="match status" value="1"/>
</dbReference>
<evidence type="ECO:0000256" key="3">
    <source>
        <dbReference type="ARBA" id="ARBA00022617"/>
    </source>
</evidence>
<dbReference type="SUPFAM" id="SSF102114">
    <property type="entry name" value="Radical SAM enzymes"/>
    <property type="match status" value="1"/>
</dbReference>
<comment type="similarity">
    <text evidence="1">Belongs to the anaerobic coproporphyrinogen-III oxidase family. HemW subfamily.</text>
</comment>
<dbReference type="SMART" id="SM00729">
    <property type="entry name" value="Elp3"/>
    <property type="match status" value="1"/>
</dbReference>
<dbReference type="Pfam" id="PF06969">
    <property type="entry name" value="HemN_C"/>
    <property type="match status" value="1"/>
</dbReference>
<dbReference type="HOGENOM" id="CLU_027579_1_1_9"/>
<evidence type="ECO:0000256" key="7">
    <source>
        <dbReference type="ARBA" id="ARBA00023014"/>
    </source>
</evidence>
<dbReference type="SFLD" id="SFLDG01082">
    <property type="entry name" value="B12-binding_domain_containing"/>
    <property type="match status" value="1"/>
</dbReference>
<evidence type="ECO:0000256" key="9">
    <source>
        <dbReference type="RuleBase" id="RU364116"/>
    </source>
</evidence>
<dbReference type="Pfam" id="PF04055">
    <property type="entry name" value="Radical_SAM"/>
    <property type="match status" value="1"/>
</dbReference>
<keyword evidence="12" id="KW-1185">Reference proteome</keyword>
<dbReference type="Proteomes" id="UP000008550">
    <property type="component" value="Chromosome"/>
</dbReference>
<dbReference type="InterPro" id="IPR004559">
    <property type="entry name" value="HemW-like"/>
</dbReference>
<accession>B0TAD3</accession>
<dbReference type="InterPro" id="IPR006638">
    <property type="entry name" value="Elp3/MiaA/NifB-like_rSAM"/>
</dbReference>
<evidence type="ECO:0000313" key="12">
    <source>
        <dbReference type="Proteomes" id="UP000008550"/>
    </source>
</evidence>
<evidence type="ECO:0000256" key="5">
    <source>
        <dbReference type="ARBA" id="ARBA00022723"/>
    </source>
</evidence>
<dbReference type="Gene3D" id="3.20.20.70">
    <property type="entry name" value="Aldolase class I"/>
    <property type="match status" value="1"/>
</dbReference>
<dbReference type="InterPro" id="IPR034505">
    <property type="entry name" value="Coproporphyrinogen-III_oxidase"/>
</dbReference>
<evidence type="ECO:0000259" key="10">
    <source>
        <dbReference type="PROSITE" id="PS51918"/>
    </source>
</evidence>
<dbReference type="InterPro" id="IPR010723">
    <property type="entry name" value="HemN_C"/>
</dbReference>
<comment type="function">
    <text evidence="9">Probably acts as a heme chaperone, transferring heme to an unknown acceptor. Binds one molecule of heme per monomer, possibly covalently. Binds 1 [4Fe-4S] cluster. The cluster is coordinated with 3 cysteines and an exchangeable S-adenosyl-L-methionine.</text>
</comment>
<dbReference type="GO" id="GO:0004109">
    <property type="term" value="F:coproporphyrinogen oxidase activity"/>
    <property type="evidence" value="ECO:0007669"/>
    <property type="project" value="InterPro"/>
</dbReference>
<dbReference type="InterPro" id="IPR007197">
    <property type="entry name" value="rSAM"/>
</dbReference>
<keyword evidence="9" id="KW-0963">Cytoplasm</keyword>
<dbReference type="STRING" id="498761.HM1_2433"/>
<gene>
    <name evidence="11" type="primary">hemN</name>
    <name evidence="11" type="ORF">HM1_2433</name>
</gene>
<dbReference type="SFLD" id="SFLDS00029">
    <property type="entry name" value="Radical_SAM"/>
    <property type="match status" value="1"/>
</dbReference>
<dbReference type="SFLD" id="SFLDF00288">
    <property type="entry name" value="HemN-like__clustered_with_nucl"/>
    <property type="match status" value="1"/>
</dbReference>
<keyword evidence="7 9" id="KW-0411">Iron-sulfur</keyword>
<dbReference type="OrthoDB" id="9808022at2"/>
<proteinExistence type="inferred from homology"/>
<evidence type="ECO:0000256" key="2">
    <source>
        <dbReference type="ARBA" id="ARBA00017228"/>
    </source>
</evidence>
<name>B0TAD3_HELMI</name>
<dbReference type="NCBIfam" id="TIGR00539">
    <property type="entry name" value="hemN_rel"/>
    <property type="match status" value="1"/>
</dbReference>
<keyword evidence="6 9" id="KW-0408">Iron</keyword>